<sequence>PPPDPFKNMTDGCKTAIVSFFTSPDINKCLPLNNLLPLLTALSSKNTTAMFSALKQFASSTSNITKGCLEDDIKKNHNELATMALLGTTLYSPIIESLCFQISKNDSNFCFTDTLLKLFFAPAPKFPPVFGPFIDKVVFCTPTTFCTDCNHRISQEVFNFIFDPKHRDVIDTLGLFNVTEAELNQFRLSTMIKCGFEFLKSNKTFPGVCP</sequence>
<proteinExistence type="predicted"/>
<keyword evidence="2" id="KW-1185">Reference proteome</keyword>
<protein>
    <submittedName>
        <fullName evidence="1">33552_t:CDS:1</fullName>
    </submittedName>
</protein>
<accession>A0ABN7VKX0</accession>
<evidence type="ECO:0000313" key="1">
    <source>
        <dbReference type="EMBL" id="CAG8777967.1"/>
    </source>
</evidence>
<dbReference type="Proteomes" id="UP000789901">
    <property type="component" value="Unassembled WGS sequence"/>
</dbReference>
<gene>
    <name evidence="1" type="ORF">GMARGA_LOCUS19310</name>
</gene>
<organism evidence="1 2">
    <name type="scientific">Gigaspora margarita</name>
    <dbReference type="NCBI Taxonomy" id="4874"/>
    <lineage>
        <taxon>Eukaryota</taxon>
        <taxon>Fungi</taxon>
        <taxon>Fungi incertae sedis</taxon>
        <taxon>Mucoromycota</taxon>
        <taxon>Glomeromycotina</taxon>
        <taxon>Glomeromycetes</taxon>
        <taxon>Diversisporales</taxon>
        <taxon>Gigasporaceae</taxon>
        <taxon>Gigaspora</taxon>
    </lineage>
</organism>
<comment type="caution">
    <text evidence="1">The sequence shown here is derived from an EMBL/GenBank/DDBJ whole genome shotgun (WGS) entry which is preliminary data.</text>
</comment>
<feature type="non-terminal residue" evidence="1">
    <location>
        <position position="1"/>
    </location>
</feature>
<evidence type="ECO:0000313" key="2">
    <source>
        <dbReference type="Proteomes" id="UP000789901"/>
    </source>
</evidence>
<dbReference type="EMBL" id="CAJVQB010016014">
    <property type="protein sequence ID" value="CAG8777967.1"/>
    <property type="molecule type" value="Genomic_DNA"/>
</dbReference>
<reference evidence="1 2" key="1">
    <citation type="submission" date="2021-06" db="EMBL/GenBank/DDBJ databases">
        <authorList>
            <person name="Kallberg Y."/>
            <person name="Tangrot J."/>
            <person name="Rosling A."/>
        </authorList>
    </citation>
    <scope>NUCLEOTIDE SEQUENCE [LARGE SCALE GENOMIC DNA]</scope>
    <source>
        <strain evidence="1 2">120-4 pot B 10/14</strain>
    </source>
</reference>
<name>A0ABN7VKX0_GIGMA</name>